<feature type="region of interest" description="Disordered" evidence="6">
    <location>
        <begin position="24"/>
        <end position="63"/>
    </location>
</feature>
<evidence type="ECO:0008006" key="10">
    <source>
        <dbReference type="Google" id="ProtNLM"/>
    </source>
</evidence>
<protein>
    <recommendedName>
        <fullName evidence="10">Carbohydrate ABC transporter substrate-binding protein CUT1 family (TC 3.A.1.1.-)</fullName>
    </recommendedName>
</protein>
<dbReference type="PANTHER" id="PTHR43649">
    <property type="entry name" value="ARABINOSE-BINDING PROTEIN-RELATED"/>
    <property type="match status" value="1"/>
</dbReference>
<comment type="caution">
    <text evidence="8">The sequence shown here is derived from an EMBL/GenBank/DDBJ whole genome shotgun (WGS) entry which is preliminary data.</text>
</comment>
<evidence type="ECO:0000313" key="8">
    <source>
        <dbReference type="EMBL" id="CDC44255.1"/>
    </source>
</evidence>
<name>R6R8R5_9FIRM</name>
<reference evidence="8" key="1">
    <citation type="submission" date="2012-11" db="EMBL/GenBank/DDBJ databases">
        <title>Dependencies among metagenomic species, viruses, plasmids and units of genetic variation.</title>
        <authorList>
            <person name="Nielsen H.B."/>
            <person name="Almeida M."/>
            <person name="Juncker A.S."/>
            <person name="Rasmussen S."/>
            <person name="Li J."/>
            <person name="Sunagawa S."/>
            <person name="Plichta D."/>
            <person name="Gautier L."/>
            <person name="Le Chatelier E."/>
            <person name="Peletier E."/>
            <person name="Bonde I."/>
            <person name="Nielsen T."/>
            <person name="Manichanh C."/>
            <person name="Arumugam M."/>
            <person name="Batto J."/>
            <person name="Santos M.B.Q.D."/>
            <person name="Blom N."/>
            <person name="Borruel N."/>
            <person name="Burgdorf K.S."/>
            <person name="Boumezbeur F."/>
            <person name="Casellas F."/>
            <person name="Dore J."/>
            <person name="Guarner F."/>
            <person name="Hansen T."/>
            <person name="Hildebrand F."/>
            <person name="Kaas R.S."/>
            <person name="Kennedy S."/>
            <person name="Kristiansen K."/>
            <person name="Kultima J.R."/>
            <person name="Leonard P."/>
            <person name="Levenez F."/>
            <person name="Lund O."/>
            <person name="Moumen B."/>
            <person name="Le Paslier D."/>
            <person name="Pons N."/>
            <person name="Pedersen O."/>
            <person name="Prifti E."/>
            <person name="Qin J."/>
            <person name="Raes J."/>
            <person name="Tap J."/>
            <person name="Tims S."/>
            <person name="Ussery D.W."/>
            <person name="Yamada T."/>
            <person name="MetaHit consortium"/>
            <person name="Renault P."/>
            <person name="Sicheritz-Ponten T."/>
            <person name="Bork P."/>
            <person name="Wang J."/>
            <person name="Brunak S."/>
            <person name="Ehrlich S.D."/>
        </authorList>
    </citation>
    <scope>NUCLEOTIDE SEQUENCE [LARGE SCALE GENOMIC DNA]</scope>
</reference>
<dbReference type="PROSITE" id="PS51257">
    <property type="entry name" value="PROKAR_LIPOPROTEIN"/>
    <property type="match status" value="1"/>
</dbReference>
<feature type="compositionally biased region" description="Low complexity" evidence="6">
    <location>
        <begin position="24"/>
        <end position="62"/>
    </location>
</feature>
<dbReference type="InterPro" id="IPR050490">
    <property type="entry name" value="Bact_solute-bd_prot1"/>
</dbReference>
<keyword evidence="5" id="KW-0449">Lipoprotein</keyword>
<keyword evidence="1" id="KW-1003">Cell membrane</keyword>
<feature type="signal peptide" evidence="7">
    <location>
        <begin position="1"/>
        <end position="20"/>
    </location>
</feature>
<dbReference type="EMBL" id="CBFJ010000048">
    <property type="protein sequence ID" value="CDC44255.1"/>
    <property type="molecule type" value="Genomic_DNA"/>
</dbReference>
<evidence type="ECO:0000256" key="7">
    <source>
        <dbReference type="SAM" id="SignalP"/>
    </source>
</evidence>
<keyword evidence="4" id="KW-0564">Palmitate</keyword>
<evidence type="ECO:0000256" key="3">
    <source>
        <dbReference type="ARBA" id="ARBA00023136"/>
    </source>
</evidence>
<dbReference type="PANTHER" id="PTHR43649:SF33">
    <property type="entry name" value="POLYGALACTURONAN_RHAMNOGALACTURONAN-BINDING PROTEIN YTCQ"/>
    <property type="match status" value="1"/>
</dbReference>
<keyword evidence="3" id="KW-0472">Membrane</keyword>
<gene>
    <name evidence="8" type="ORF">BN788_01434</name>
</gene>
<organism evidence="8 9">
    <name type="scientific">[Eubacterium] siraeum CAG:80</name>
    <dbReference type="NCBI Taxonomy" id="1263080"/>
    <lineage>
        <taxon>Bacteria</taxon>
        <taxon>Bacillati</taxon>
        <taxon>Bacillota</taxon>
        <taxon>Clostridia</taxon>
        <taxon>Eubacteriales</taxon>
        <taxon>Oscillospiraceae</taxon>
        <taxon>Oscillospiraceae incertae sedis</taxon>
    </lineage>
</organism>
<dbReference type="InterPro" id="IPR006059">
    <property type="entry name" value="SBP"/>
</dbReference>
<accession>R6R8R5</accession>
<feature type="chain" id="PRO_5039680451" description="Carbohydrate ABC transporter substrate-binding protein CUT1 family (TC 3.A.1.1.-)" evidence="7">
    <location>
        <begin position="21"/>
        <end position="479"/>
    </location>
</feature>
<sequence>MKAKKILAGILAASTAVSLAACNSNNATSSTSGSTSSSSSSKTEDNSSATSGEESSTTPSGEKITLKVLTHRTDRKDDGSLDKMTDAFEEKYNCTVEYQSFKSYADDVSTMMSTKEYGDVLMIPDTVKLADLSNFFEPLGKYDELKDKYKWADQKMYDGTVYGLAHLGSVSGGICYNKKVWADAGITTMPKTADEFIADLKKIKEKFPDVIPYYTNFKEASWTASQWSSLVVPSSGNPNFETDLIVNKEDFFTEGKPYYNVFKLMYDIYSDPTLIEGDPMSSDWEGSKLMIAKGEVATMTMGSWAVSQFQQIAKDNNLDPENIGYMPAPFSKDGKQYAQYAADYCMGVNKNIADDKKDLGKKYIEWFIAESGFSEAEGGINTLEGSKLPDYLSAFDGCEFFTAASAPEGLTGVFNAIDKDSEVGIWTGDSANFKLQLAEAAFAGKGDAGFKAIADSVNQKWAATRDANAELEAYIKANG</sequence>
<keyword evidence="2 7" id="KW-0732">Signal</keyword>
<evidence type="ECO:0000256" key="1">
    <source>
        <dbReference type="ARBA" id="ARBA00022475"/>
    </source>
</evidence>
<dbReference type="Proteomes" id="UP000018142">
    <property type="component" value="Unassembled WGS sequence"/>
</dbReference>
<dbReference type="SUPFAM" id="SSF53850">
    <property type="entry name" value="Periplasmic binding protein-like II"/>
    <property type="match status" value="1"/>
</dbReference>
<dbReference type="AlphaFoldDB" id="R6R8R5"/>
<evidence type="ECO:0000256" key="2">
    <source>
        <dbReference type="ARBA" id="ARBA00022729"/>
    </source>
</evidence>
<evidence type="ECO:0000313" key="9">
    <source>
        <dbReference type="Proteomes" id="UP000018142"/>
    </source>
</evidence>
<evidence type="ECO:0000256" key="5">
    <source>
        <dbReference type="ARBA" id="ARBA00023288"/>
    </source>
</evidence>
<dbReference type="Gene3D" id="3.40.190.10">
    <property type="entry name" value="Periplasmic binding protein-like II"/>
    <property type="match status" value="1"/>
</dbReference>
<evidence type="ECO:0000256" key="6">
    <source>
        <dbReference type="SAM" id="MobiDB-lite"/>
    </source>
</evidence>
<evidence type="ECO:0000256" key="4">
    <source>
        <dbReference type="ARBA" id="ARBA00023139"/>
    </source>
</evidence>
<dbReference type="Pfam" id="PF13416">
    <property type="entry name" value="SBP_bac_8"/>
    <property type="match status" value="1"/>
</dbReference>
<proteinExistence type="predicted"/>